<protein>
    <recommendedName>
        <fullName evidence="2">Macrodomain Ori protein</fullName>
    </recommendedName>
</protein>
<reference evidence="4 5" key="1">
    <citation type="submission" date="2021-03" db="EMBL/GenBank/DDBJ databases">
        <title>Novel species identification of genus Shewanella.</title>
        <authorList>
            <person name="Liu G."/>
            <person name="Zhang Q."/>
        </authorList>
    </citation>
    <scope>NUCLEOTIDE SEQUENCE [LARGE SCALE GENOMIC DNA]</scope>
    <source>
        <strain evidence="4 5">FJAT-53726</strain>
    </source>
</reference>
<evidence type="ECO:0000256" key="3">
    <source>
        <dbReference type="SAM" id="MobiDB-lite"/>
    </source>
</evidence>
<feature type="compositionally biased region" description="Acidic residues" evidence="3">
    <location>
        <begin position="126"/>
        <end position="149"/>
    </location>
</feature>
<accession>A0A974XN39</accession>
<sequence length="149" mass="16465">MSQQAFSNENGKPQTSTVAVTGFQAKRRFYDDINFPKGFRRCGDFTSKEADLLEQYGQVLKDLAEGKQLPATADEAQFVEVASGRLAPSSLFEHLWVKYCKLAQGKPFYAVVGTVHAPATAPEPDLTFDDIDDDDEDAPADEEELKDTP</sequence>
<dbReference type="RefSeq" id="WP_207322800.1">
    <property type="nucleotide sequence ID" value="NZ_CP071501.1"/>
</dbReference>
<proteinExistence type="inferred from homology"/>
<evidence type="ECO:0000256" key="1">
    <source>
        <dbReference type="ARBA" id="ARBA00093464"/>
    </source>
</evidence>
<evidence type="ECO:0000313" key="5">
    <source>
        <dbReference type="Proteomes" id="UP000663281"/>
    </source>
</evidence>
<feature type="region of interest" description="Disordered" evidence="3">
    <location>
        <begin position="121"/>
        <end position="149"/>
    </location>
</feature>
<name>A0A974XN39_9GAMM</name>
<dbReference type="Proteomes" id="UP000663281">
    <property type="component" value="Chromosome"/>
</dbReference>
<keyword evidence="5" id="KW-1185">Reference proteome</keyword>
<gene>
    <name evidence="4" type="ORF">JYB88_07555</name>
</gene>
<dbReference type="InterPro" id="IPR007335">
    <property type="entry name" value="DUF413"/>
</dbReference>
<evidence type="ECO:0000313" key="4">
    <source>
        <dbReference type="EMBL" id="QSX31462.1"/>
    </source>
</evidence>
<evidence type="ECO:0000256" key="2">
    <source>
        <dbReference type="ARBA" id="ARBA00093628"/>
    </source>
</evidence>
<dbReference type="KEGG" id="scyp:JYB88_07555"/>
<organism evidence="4 5">
    <name type="scientific">Shewanella cyperi</name>
    <dbReference type="NCBI Taxonomy" id="2814292"/>
    <lineage>
        <taxon>Bacteria</taxon>
        <taxon>Pseudomonadati</taxon>
        <taxon>Pseudomonadota</taxon>
        <taxon>Gammaproteobacteria</taxon>
        <taxon>Alteromonadales</taxon>
        <taxon>Shewanellaceae</taxon>
        <taxon>Shewanella</taxon>
    </lineage>
</organism>
<dbReference type="EMBL" id="CP071504">
    <property type="protein sequence ID" value="QSX31462.1"/>
    <property type="molecule type" value="Genomic_DNA"/>
</dbReference>
<dbReference type="Pfam" id="PF04219">
    <property type="entry name" value="DUF413"/>
    <property type="match status" value="1"/>
</dbReference>
<dbReference type="AlphaFoldDB" id="A0A974XN39"/>
<comment type="similarity">
    <text evidence="1">Belongs to the MaoP family.</text>
</comment>